<organism evidence="1 2">
    <name type="scientific">Echinicola jeungdonensis</name>
    <dbReference type="NCBI Taxonomy" id="709343"/>
    <lineage>
        <taxon>Bacteria</taxon>
        <taxon>Pseudomonadati</taxon>
        <taxon>Bacteroidota</taxon>
        <taxon>Cytophagia</taxon>
        <taxon>Cytophagales</taxon>
        <taxon>Cyclobacteriaceae</taxon>
        <taxon>Echinicola</taxon>
    </lineage>
</organism>
<accession>A0ABV5J3V9</accession>
<dbReference type="SUPFAM" id="SSF141318">
    <property type="entry name" value="TM0957-like"/>
    <property type="match status" value="1"/>
</dbReference>
<dbReference type="Gene3D" id="1.10.10.1260">
    <property type="entry name" value="Envelope glycoprotein gp160, DUF2291, helical domain"/>
    <property type="match status" value="1"/>
</dbReference>
<dbReference type="Gene3D" id="2.40.50.420">
    <property type="entry name" value="Envelope glycoprotein gp160, DUF2291, alpha/beta domain"/>
    <property type="match status" value="1"/>
</dbReference>
<comment type="caution">
    <text evidence="1">The sequence shown here is derived from an EMBL/GenBank/DDBJ whole genome shotgun (WGS) entry which is preliminary data.</text>
</comment>
<dbReference type="Proteomes" id="UP001589654">
    <property type="component" value="Unassembled WGS sequence"/>
</dbReference>
<gene>
    <name evidence="1" type="ORF">ACFFUR_06695</name>
</gene>
<dbReference type="EMBL" id="JBHMEW010000049">
    <property type="protein sequence ID" value="MFB9211485.1"/>
    <property type="molecule type" value="Genomic_DNA"/>
</dbReference>
<evidence type="ECO:0000313" key="1">
    <source>
        <dbReference type="EMBL" id="MFB9211485.1"/>
    </source>
</evidence>
<protein>
    <submittedName>
        <fullName evidence="1">DUF2291 domain-containing protein</fullName>
    </submittedName>
</protein>
<sequence>MKRKVIKRIVVAGILLTGLASSISIKKLDKVRAEAEAGKFDPVAYAQDFWDNELMPNLGGATLLSHLIPLLDQNPEKAFNEYSKALGIGNIRFFMVQGKGEIREIDENEITVMVQTEEGFHPVRIATEYIFGNAVRDASGRVDMADFEQTMDFNNVSAEINQLIRKEVLPGLKQNSQVGDKITFYGAIEMNKEQVNLSDLEIIPVKVGFEESKKLVENAGS</sequence>
<name>A0ABV5J3V9_9BACT</name>
<reference evidence="1 2" key="1">
    <citation type="submission" date="2024-09" db="EMBL/GenBank/DDBJ databases">
        <authorList>
            <person name="Sun Q."/>
            <person name="Mori K."/>
        </authorList>
    </citation>
    <scope>NUCLEOTIDE SEQUENCE [LARGE SCALE GENOMIC DNA]</scope>
    <source>
        <strain evidence="1 2">CECT 7682</strain>
    </source>
</reference>
<dbReference type="Pfam" id="PF10054">
    <property type="entry name" value="DUF2291"/>
    <property type="match status" value="1"/>
</dbReference>
<proteinExistence type="predicted"/>
<evidence type="ECO:0000313" key="2">
    <source>
        <dbReference type="Proteomes" id="UP001589654"/>
    </source>
</evidence>
<dbReference type="InterPro" id="IPR014582">
    <property type="entry name" value="UCP033535_lipo"/>
</dbReference>
<dbReference type="InterPro" id="IPR036215">
    <property type="entry name" value="TM0957-like_sf"/>
</dbReference>
<keyword evidence="2" id="KW-1185">Reference proteome</keyword>
<dbReference type="RefSeq" id="WP_290247734.1">
    <property type="nucleotide sequence ID" value="NZ_JAUFQT010000001.1"/>
</dbReference>